<dbReference type="EMBL" id="BFEA01002285">
    <property type="protein sequence ID" value="GBG41123.1"/>
    <property type="molecule type" value="Genomic_DNA"/>
</dbReference>
<dbReference type="Gramene" id="GBG41123">
    <property type="protein sequence ID" value="GBG41123"/>
    <property type="gene ID" value="CBR_g73988"/>
</dbReference>
<organism evidence="3 4">
    <name type="scientific">Chara braunii</name>
    <name type="common">Braun's stonewort</name>
    <dbReference type="NCBI Taxonomy" id="69332"/>
    <lineage>
        <taxon>Eukaryota</taxon>
        <taxon>Viridiplantae</taxon>
        <taxon>Streptophyta</taxon>
        <taxon>Charophyceae</taxon>
        <taxon>Charales</taxon>
        <taxon>Characeae</taxon>
        <taxon>Chara</taxon>
    </lineage>
</organism>
<dbReference type="Proteomes" id="UP000265515">
    <property type="component" value="Unassembled WGS sequence"/>
</dbReference>
<evidence type="ECO:0000256" key="1">
    <source>
        <dbReference type="SAM" id="MobiDB-lite"/>
    </source>
</evidence>
<feature type="region of interest" description="Disordered" evidence="1">
    <location>
        <begin position="51"/>
        <end position="73"/>
    </location>
</feature>
<keyword evidence="2" id="KW-1133">Transmembrane helix</keyword>
<keyword evidence="2" id="KW-0472">Membrane</keyword>
<keyword evidence="4" id="KW-1185">Reference proteome</keyword>
<proteinExistence type="predicted"/>
<sequence>NAIERCGETLATQLEESWTRLQGSFLSDEEEHGSGGAQQFSSRETEWTPYASSYGANAAKQGDKADIPKKTNKVSERSSSVACAAAAVVVAVGATALGVLWNTN</sequence>
<keyword evidence="2" id="KW-0812">Transmembrane</keyword>
<reference evidence="3 4" key="1">
    <citation type="journal article" date="2018" name="Cell">
        <title>The Chara Genome: Secondary Complexity and Implications for Plant Terrestrialization.</title>
        <authorList>
            <person name="Nishiyama T."/>
            <person name="Sakayama H."/>
            <person name="Vries J.D."/>
            <person name="Buschmann H."/>
            <person name="Saint-Marcoux D."/>
            <person name="Ullrich K.K."/>
            <person name="Haas F.B."/>
            <person name="Vanderstraeten L."/>
            <person name="Becker D."/>
            <person name="Lang D."/>
            <person name="Vosolsobe S."/>
            <person name="Rombauts S."/>
            <person name="Wilhelmsson P.K.I."/>
            <person name="Janitza P."/>
            <person name="Kern R."/>
            <person name="Heyl A."/>
            <person name="Rumpler F."/>
            <person name="Villalobos L.I.A.C."/>
            <person name="Clay J.M."/>
            <person name="Skokan R."/>
            <person name="Toyoda A."/>
            <person name="Suzuki Y."/>
            <person name="Kagoshima H."/>
            <person name="Schijlen E."/>
            <person name="Tajeshwar N."/>
            <person name="Catarino B."/>
            <person name="Hetherington A.J."/>
            <person name="Saltykova A."/>
            <person name="Bonnot C."/>
            <person name="Breuninger H."/>
            <person name="Symeonidi A."/>
            <person name="Radhakrishnan G.V."/>
            <person name="Van Nieuwerburgh F."/>
            <person name="Deforce D."/>
            <person name="Chang C."/>
            <person name="Karol K.G."/>
            <person name="Hedrich R."/>
            <person name="Ulvskov P."/>
            <person name="Glockner G."/>
            <person name="Delwiche C.F."/>
            <person name="Petrasek J."/>
            <person name="Van de Peer Y."/>
            <person name="Friml J."/>
            <person name="Beilby M."/>
            <person name="Dolan L."/>
            <person name="Kohara Y."/>
            <person name="Sugano S."/>
            <person name="Fujiyama A."/>
            <person name="Delaux P.-M."/>
            <person name="Quint M."/>
            <person name="TheiBen G."/>
            <person name="Hagemann M."/>
            <person name="Harholt J."/>
            <person name="Dunand C."/>
            <person name="Zachgo S."/>
            <person name="Langdale J."/>
            <person name="Maumus F."/>
            <person name="Straeten D.V.D."/>
            <person name="Gould S.B."/>
            <person name="Rensing S.A."/>
        </authorList>
    </citation>
    <scope>NUCLEOTIDE SEQUENCE [LARGE SCALE GENOMIC DNA]</scope>
    <source>
        <strain evidence="3 4">S276</strain>
    </source>
</reference>
<accession>A0A388JJ32</accession>
<dbReference type="AlphaFoldDB" id="A0A388JJ32"/>
<evidence type="ECO:0000256" key="2">
    <source>
        <dbReference type="SAM" id="Phobius"/>
    </source>
</evidence>
<feature type="transmembrane region" description="Helical" evidence="2">
    <location>
        <begin position="79"/>
        <end position="101"/>
    </location>
</feature>
<gene>
    <name evidence="3" type="ORF">CBR_g73988</name>
</gene>
<name>A0A388JJ32_CHABU</name>
<protein>
    <submittedName>
        <fullName evidence="3">Uncharacterized protein</fullName>
    </submittedName>
</protein>
<comment type="caution">
    <text evidence="3">The sequence shown here is derived from an EMBL/GenBank/DDBJ whole genome shotgun (WGS) entry which is preliminary data.</text>
</comment>
<evidence type="ECO:0000313" key="3">
    <source>
        <dbReference type="EMBL" id="GBG41123.1"/>
    </source>
</evidence>
<feature type="compositionally biased region" description="Basic and acidic residues" evidence="1">
    <location>
        <begin position="61"/>
        <end position="73"/>
    </location>
</feature>
<evidence type="ECO:0000313" key="4">
    <source>
        <dbReference type="Proteomes" id="UP000265515"/>
    </source>
</evidence>
<feature type="non-terminal residue" evidence="3">
    <location>
        <position position="1"/>
    </location>
</feature>